<proteinExistence type="inferred from homology"/>
<evidence type="ECO:0000256" key="7">
    <source>
        <dbReference type="ARBA" id="ARBA00022741"/>
    </source>
</evidence>
<comment type="catalytic activity">
    <reaction evidence="13 14">
        <text>UDP-N-acetyl-alpha-D-muramate + L-alanine + ATP = UDP-N-acetyl-alpha-D-muramoyl-L-alanine + ADP + phosphate + H(+)</text>
        <dbReference type="Rhea" id="RHEA:23372"/>
        <dbReference type="ChEBI" id="CHEBI:15378"/>
        <dbReference type="ChEBI" id="CHEBI:30616"/>
        <dbReference type="ChEBI" id="CHEBI:43474"/>
        <dbReference type="ChEBI" id="CHEBI:57972"/>
        <dbReference type="ChEBI" id="CHEBI:70757"/>
        <dbReference type="ChEBI" id="CHEBI:83898"/>
        <dbReference type="ChEBI" id="CHEBI:456216"/>
        <dbReference type="EC" id="6.3.2.8"/>
    </reaction>
</comment>
<dbReference type="UniPathway" id="UPA00219"/>
<feature type="binding site" evidence="14">
    <location>
        <begin position="107"/>
        <end position="113"/>
    </location>
    <ligand>
        <name>ATP</name>
        <dbReference type="ChEBI" id="CHEBI:30616"/>
    </ligand>
</feature>
<dbReference type="GO" id="GO:0051301">
    <property type="term" value="P:cell division"/>
    <property type="evidence" value="ECO:0007669"/>
    <property type="project" value="UniProtKB-KW"/>
</dbReference>
<dbReference type="STRING" id="1802457.A3F15_02705"/>
<evidence type="ECO:0000259" key="17">
    <source>
        <dbReference type="Pfam" id="PF08245"/>
    </source>
</evidence>
<evidence type="ECO:0000256" key="8">
    <source>
        <dbReference type="ARBA" id="ARBA00022840"/>
    </source>
</evidence>
<dbReference type="InterPro" id="IPR036615">
    <property type="entry name" value="Mur_ligase_C_dom_sf"/>
</dbReference>
<keyword evidence="11 14" id="KW-0131">Cell cycle</keyword>
<comment type="function">
    <text evidence="14">Cell wall formation.</text>
</comment>
<keyword evidence="9 14" id="KW-0133">Cell shape</keyword>
<dbReference type="Gene3D" id="3.40.50.720">
    <property type="entry name" value="NAD(P)-binding Rossmann-like Domain"/>
    <property type="match status" value="1"/>
</dbReference>
<keyword evidence="7 14" id="KW-0547">Nucleotide-binding</keyword>
<sequence length="449" mass="50714">MKIHFIGIGGIGTSALALYYLKRGHKVTGSDLVASEITHDLKKRGVKIFISNKSNLPRDLDLVVFSPAVPKDNPAIKKAKKNKIKCLSYPQALGELTKQYFTIAVSGTHGKSTTTAMLALVLVKAGLDPTVIVGTKVKEFDGSTRSTSSGLTLSSVEGSNCRIGKSRYLVIEADEHMASFLNYRPQIIVLTNIEREHLDFYKNLSNILKTFKRYISFLPSSGILVANKDDKNISKLKSQISKLKFKIRNYSIRQEEAKKLEKILKVPGKHNIYNAMAVLTVARELKIRDKTLLKALSEYRGVWRRFEVSKKRVGDKNITLVSDYAHHPTEVKATISALFEKFGKKKIICIFQPHQYQRVFYLFNDFVKVFRESKLDKVIIIDIFDVAGREKKSIAKKVNAKMLVETINRPHVVYLKKEAILNHLKKELKGGEVITILGAGDIYKLLEEF</sequence>
<dbReference type="PANTHER" id="PTHR43445">
    <property type="entry name" value="UDP-N-ACETYLMURAMATE--L-ALANINE LIGASE-RELATED"/>
    <property type="match status" value="1"/>
</dbReference>
<dbReference type="SUPFAM" id="SSF51984">
    <property type="entry name" value="MurCD N-terminal domain"/>
    <property type="match status" value="1"/>
</dbReference>
<dbReference type="GO" id="GO:0008763">
    <property type="term" value="F:UDP-N-acetylmuramate-L-alanine ligase activity"/>
    <property type="evidence" value="ECO:0007669"/>
    <property type="project" value="UniProtKB-UniRule"/>
</dbReference>
<dbReference type="Proteomes" id="UP000177078">
    <property type="component" value="Unassembled WGS sequence"/>
</dbReference>
<organism evidence="18 19">
    <name type="scientific">Candidatus Wildermuthbacteria bacterium RIFCSPHIGHO2_12_FULL_40_12</name>
    <dbReference type="NCBI Taxonomy" id="1802457"/>
    <lineage>
        <taxon>Bacteria</taxon>
        <taxon>Candidatus Wildermuthiibacteriota</taxon>
    </lineage>
</organism>
<evidence type="ECO:0000256" key="2">
    <source>
        <dbReference type="ARBA" id="ARBA00004752"/>
    </source>
</evidence>
<dbReference type="Pfam" id="PF01225">
    <property type="entry name" value="Mur_ligase"/>
    <property type="match status" value="1"/>
</dbReference>
<dbReference type="Pfam" id="PF02875">
    <property type="entry name" value="Mur_ligase_C"/>
    <property type="match status" value="1"/>
</dbReference>
<dbReference type="AlphaFoldDB" id="A0A1G2RBU7"/>
<dbReference type="EMBL" id="MHUC01000032">
    <property type="protein sequence ID" value="OHA70324.1"/>
    <property type="molecule type" value="Genomic_DNA"/>
</dbReference>
<evidence type="ECO:0000256" key="4">
    <source>
        <dbReference type="ARBA" id="ARBA00022490"/>
    </source>
</evidence>
<evidence type="ECO:0000313" key="18">
    <source>
        <dbReference type="EMBL" id="OHA70324.1"/>
    </source>
</evidence>
<dbReference type="GO" id="GO:0009252">
    <property type="term" value="P:peptidoglycan biosynthetic process"/>
    <property type="evidence" value="ECO:0007669"/>
    <property type="project" value="UniProtKB-UniRule"/>
</dbReference>
<keyword evidence="4 14" id="KW-0963">Cytoplasm</keyword>
<keyword evidence="6 14" id="KW-0132">Cell division</keyword>
<dbReference type="NCBIfam" id="TIGR01082">
    <property type="entry name" value="murC"/>
    <property type="match status" value="1"/>
</dbReference>
<dbReference type="GO" id="GO:0005524">
    <property type="term" value="F:ATP binding"/>
    <property type="evidence" value="ECO:0007669"/>
    <property type="project" value="UniProtKB-UniRule"/>
</dbReference>
<dbReference type="Gene3D" id="3.40.1190.10">
    <property type="entry name" value="Mur-like, catalytic domain"/>
    <property type="match status" value="1"/>
</dbReference>
<dbReference type="GO" id="GO:0008360">
    <property type="term" value="P:regulation of cell shape"/>
    <property type="evidence" value="ECO:0007669"/>
    <property type="project" value="UniProtKB-KW"/>
</dbReference>
<feature type="domain" description="Mur ligase C-terminal" evidence="16">
    <location>
        <begin position="304"/>
        <end position="440"/>
    </location>
</feature>
<evidence type="ECO:0000256" key="6">
    <source>
        <dbReference type="ARBA" id="ARBA00022618"/>
    </source>
</evidence>
<accession>A0A1G2RBU7</accession>
<feature type="domain" description="Mur ligase N-terminal catalytic" evidence="15">
    <location>
        <begin position="2"/>
        <end position="100"/>
    </location>
</feature>
<evidence type="ECO:0000256" key="3">
    <source>
        <dbReference type="ARBA" id="ARBA00012211"/>
    </source>
</evidence>
<keyword evidence="8 14" id="KW-0067">ATP-binding</keyword>
<dbReference type="SUPFAM" id="SSF53623">
    <property type="entry name" value="MurD-like peptide ligases, catalytic domain"/>
    <property type="match status" value="1"/>
</dbReference>
<dbReference type="InterPro" id="IPR004101">
    <property type="entry name" value="Mur_ligase_C"/>
</dbReference>
<comment type="similarity">
    <text evidence="14">Belongs to the MurCDEF family.</text>
</comment>
<comment type="subcellular location">
    <subcellularLocation>
        <location evidence="1 14">Cytoplasm</location>
    </subcellularLocation>
</comment>
<evidence type="ECO:0000256" key="13">
    <source>
        <dbReference type="ARBA" id="ARBA00047833"/>
    </source>
</evidence>
<dbReference type="InterPro" id="IPR013221">
    <property type="entry name" value="Mur_ligase_cen"/>
</dbReference>
<comment type="pathway">
    <text evidence="2 14">Cell wall biogenesis; peptidoglycan biosynthesis.</text>
</comment>
<evidence type="ECO:0000256" key="5">
    <source>
        <dbReference type="ARBA" id="ARBA00022598"/>
    </source>
</evidence>
<evidence type="ECO:0000259" key="15">
    <source>
        <dbReference type="Pfam" id="PF01225"/>
    </source>
</evidence>
<evidence type="ECO:0000256" key="10">
    <source>
        <dbReference type="ARBA" id="ARBA00022984"/>
    </source>
</evidence>
<dbReference type="SUPFAM" id="SSF53244">
    <property type="entry name" value="MurD-like peptide ligases, peptide-binding domain"/>
    <property type="match status" value="1"/>
</dbReference>
<dbReference type="HAMAP" id="MF_00046">
    <property type="entry name" value="MurC"/>
    <property type="match status" value="1"/>
</dbReference>
<keyword evidence="12 14" id="KW-0961">Cell wall biogenesis/degradation</keyword>
<dbReference type="GO" id="GO:0005737">
    <property type="term" value="C:cytoplasm"/>
    <property type="evidence" value="ECO:0007669"/>
    <property type="project" value="UniProtKB-SubCell"/>
</dbReference>
<dbReference type="InterPro" id="IPR050061">
    <property type="entry name" value="MurCDEF_pg_biosynth"/>
</dbReference>
<evidence type="ECO:0000256" key="12">
    <source>
        <dbReference type="ARBA" id="ARBA00023316"/>
    </source>
</evidence>
<gene>
    <name evidence="14" type="primary">murC</name>
    <name evidence="18" type="ORF">A3F15_02705</name>
</gene>
<dbReference type="InterPro" id="IPR005758">
    <property type="entry name" value="UDP-N-AcMur_Ala_ligase_MurC"/>
</dbReference>
<evidence type="ECO:0000259" key="16">
    <source>
        <dbReference type="Pfam" id="PF02875"/>
    </source>
</evidence>
<dbReference type="Pfam" id="PF08245">
    <property type="entry name" value="Mur_ligase_M"/>
    <property type="match status" value="1"/>
</dbReference>
<evidence type="ECO:0000256" key="14">
    <source>
        <dbReference type="HAMAP-Rule" id="MF_00046"/>
    </source>
</evidence>
<dbReference type="InterPro" id="IPR000713">
    <property type="entry name" value="Mur_ligase_N"/>
</dbReference>
<dbReference type="InterPro" id="IPR036565">
    <property type="entry name" value="Mur-like_cat_sf"/>
</dbReference>
<dbReference type="GO" id="GO:0071555">
    <property type="term" value="P:cell wall organization"/>
    <property type="evidence" value="ECO:0007669"/>
    <property type="project" value="UniProtKB-KW"/>
</dbReference>
<evidence type="ECO:0000256" key="11">
    <source>
        <dbReference type="ARBA" id="ARBA00023306"/>
    </source>
</evidence>
<dbReference type="PANTHER" id="PTHR43445:SF3">
    <property type="entry name" value="UDP-N-ACETYLMURAMATE--L-ALANINE LIGASE"/>
    <property type="match status" value="1"/>
</dbReference>
<dbReference type="Gene3D" id="3.90.190.20">
    <property type="entry name" value="Mur ligase, C-terminal domain"/>
    <property type="match status" value="1"/>
</dbReference>
<comment type="caution">
    <text evidence="18">The sequence shown here is derived from an EMBL/GenBank/DDBJ whole genome shotgun (WGS) entry which is preliminary data.</text>
</comment>
<evidence type="ECO:0000256" key="9">
    <source>
        <dbReference type="ARBA" id="ARBA00022960"/>
    </source>
</evidence>
<evidence type="ECO:0000256" key="1">
    <source>
        <dbReference type="ARBA" id="ARBA00004496"/>
    </source>
</evidence>
<keyword evidence="5 14" id="KW-0436">Ligase</keyword>
<feature type="domain" description="Mur ligase central" evidence="17">
    <location>
        <begin position="105"/>
        <end position="282"/>
    </location>
</feature>
<protein>
    <recommendedName>
        <fullName evidence="3 14">UDP-N-acetylmuramate--L-alanine ligase</fullName>
        <ecNumber evidence="3 14">6.3.2.8</ecNumber>
    </recommendedName>
    <alternativeName>
        <fullName evidence="14">UDP-N-acetylmuramoyl-L-alanine synthetase</fullName>
    </alternativeName>
</protein>
<reference evidence="18 19" key="1">
    <citation type="journal article" date="2016" name="Nat. Commun.">
        <title>Thousands of microbial genomes shed light on interconnected biogeochemical processes in an aquifer system.</title>
        <authorList>
            <person name="Anantharaman K."/>
            <person name="Brown C.T."/>
            <person name="Hug L.A."/>
            <person name="Sharon I."/>
            <person name="Castelle C.J."/>
            <person name="Probst A.J."/>
            <person name="Thomas B.C."/>
            <person name="Singh A."/>
            <person name="Wilkins M.J."/>
            <person name="Karaoz U."/>
            <person name="Brodie E.L."/>
            <person name="Williams K.H."/>
            <person name="Hubbard S.S."/>
            <person name="Banfield J.F."/>
        </authorList>
    </citation>
    <scope>NUCLEOTIDE SEQUENCE [LARGE SCALE GENOMIC DNA]</scope>
</reference>
<keyword evidence="10 14" id="KW-0573">Peptidoglycan synthesis</keyword>
<name>A0A1G2RBU7_9BACT</name>
<evidence type="ECO:0000313" key="19">
    <source>
        <dbReference type="Proteomes" id="UP000177078"/>
    </source>
</evidence>
<dbReference type="EC" id="6.3.2.8" evidence="3 14"/>